<accession>A0A431VSR4</accession>
<evidence type="ECO:0000313" key="1">
    <source>
        <dbReference type="EMBL" id="RTR26227.1"/>
    </source>
</evidence>
<dbReference type="AlphaFoldDB" id="A0A431VSR4"/>
<organism evidence="1 2">
    <name type="scientific">Deinococcus radiophilus</name>
    <dbReference type="NCBI Taxonomy" id="32062"/>
    <lineage>
        <taxon>Bacteria</taxon>
        <taxon>Thermotogati</taxon>
        <taxon>Deinococcota</taxon>
        <taxon>Deinococci</taxon>
        <taxon>Deinococcales</taxon>
        <taxon>Deinococcaceae</taxon>
        <taxon>Deinococcus</taxon>
    </lineage>
</organism>
<reference evidence="1 2" key="1">
    <citation type="submission" date="2018-12" db="EMBL/GenBank/DDBJ databases">
        <title>Deinococcus radiophilus ATCC 27603 genome sequencing and assembly.</title>
        <authorList>
            <person name="Maclea K.S."/>
            <person name="Maynard C.R."/>
        </authorList>
    </citation>
    <scope>NUCLEOTIDE SEQUENCE [LARGE SCALE GENOMIC DNA]</scope>
    <source>
        <strain evidence="1 2">ATCC 27603</strain>
    </source>
</reference>
<comment type="caution">
    <text evidence="1">The sequence shown here is derived from an EMBL/GenBank/DDBJ whole genome shotgun (WGS) entry which is preliminary data.</text>
</comment>
<dbReference type="EMBL" id="RXPE01000017">
    <property type="protein sequence ID" value="RTR26227.1"/>
    <property type="molecule type" value="Genomic_DNA"/>
</dbReference>
<proteinExistence type="predicted"/>
<sequence>MKLKASTLMYALGYASIAVSAYRYFAGESSDNERDGLFVGHWAPTFFILGKGAEDREVRGHPTWSLDWESGQDK</sequence>
<dbReference type="Proteomes" id="UP000277766">
    <property type="component" value="Unassembled WGS sequence"/>
</dbReference>
<dbReference type="RefSeq" id="WP_126352325.1">
    <property type="nucleotide sequence ID" value="NZ_CP086380.1"/>
</dbReference>
<keyword evidence="2" id="KW-1185">Reference proteome</keyword>
<name>A0A431VSR4_9DEIO</name>
<dbReference type="OrthoDB" id="9815586at2"/>
<gene>
    <name evidence="1" type="ORF">EJ104_08620</name>
</gene>
<protein>
    <submittedName>
        <fullName evidence="1">Uncharacterized protein</fullName>
    </submittedName>
</protein>
<evidence type="ECO:0000313" key="2">
    <source>
        <dbReference type="Proteomes" id="UP000277766"/>
    </source>
</evidence>